<dbReference type="Proteomes" id="UP000789702">
    <property type="component" value="Unassembled WGS sequence"/>
</dbReference>
<proteinExistence type="predicted"/>
<sequence length="135" mass="14978">DDDSISLKNTVQQISKLGYSTVSTTNGQDAVRLIDSEFKLLSNSSSSSSDSDIKQINSCRISLILLECNLPIMSGFDVSRAIRAIEPPISNIPIIILTNSFTEEIQNKCIELGINDYLTKPLKTEELENIITKWI</sequence>
<name>A0ACA9PUL9_9GLOM</name>
<feature type="non-terminal residue" evidence="1">
    <location>
        <position position="135"/>
    </location>
</feature>
<protein>
    <submittedName>
        <fullName evidence="1">6293_t:CDS:1</fullName>
    </submittedName>
</protein>
<keyword evidence="2" id="KW-1185">Reference proteome</keyword>
<evidence type="ECO:0000313" key="2">
    <source>
        <dbReference type="Proteomes" id="UP000789702"/>
    </source>
</evidence>
<organism evidence="1 2">
    <name type="scientific">Dentiscutata heterogama</name>
    <dbReference type="NCBI Taxonomy" id="1316150"/>
    <lineage>
        <taxon>Eukaryota</taxon>
        <taxon>Fungi</taxon>
        <taxon>Fungi incertae sedis</taxon>
        <taxon>Mucoromycota</taxon>
        <taxon>Glomeromycotina</taxon>
        <taxon>Glomeromycetes</taxon>
        <taxon>Diversisporales</taxon>
        <taxon>Gigasporaceae</taxon>
        <taxon>Dentiscutata</taxon>
    </lineage>
</organism>
<accession>A0ACA9PUL9</accession>
<reference evidence="1" key="1">
    <citation type="submission" date="2021-06" db="EMBL/GenBank/DDBJ databases">
        <authorList>
            <person name="Kallberg Y."/>
            <person name="Tangrot J."/>
            <person name="Rosling A."/>
        </authorList>
    </citation>
    <scope>NUCLEOTIDE SEQUENCE</scope>
    <source>
        <strain evidence="1">IL203A</strain>
    </source>
</reference>
<evidence type="ECO:0000313" key="1">
    <source>
        <dbReference type="EMBL" id="CAG8723388.1"/>
    </source>
</evidence>
<dbReference type="EMBL" id="CAJVPU010033798">
    <property type="protein sequence ID" value="CAG8723388.1"/>
    <property type="molecule type" value="Genomic_DNA"/>
</dbReference>
<comment type="caution">
    <text evidence="1">The sequence shown here is derived from an EMBL/GenBank/DDBJ whole genome shotgun (WGS) entry which is preliminary data.</text>
</comment>
<feature type="non-terminal residue" evidence="1">
    <location>
        <position position="1"/>
    </location>
</feature>
<gene>
    <name evidence="1" type="ORF">DHETER_LOCUS12965</name>
</gene>